<dbReference type="InterPro" id="IPR046431">
    <property type="entry name" value="FAF_dom"/>
</dbReference>
<accession>A0AAD3Y3S6</accession>
<dbReference type="Pfam" id="PF11250">
    <property type="entry name" value="FAF"/>
    <property type="match status" value="1"/>
</dbReference>
<feature type="compositionally biased region" description="Acidic residues" evidence="2">
    <location>
        <begin position="248"/>
        <end position="270"/>
    </location>
</feature>
<dbReference type="EMBL" id="BSYO01000034">
    <property type="protein sequence ID" value="GMH28467.1"/>
    <property type="molecule type" value="Genomic_DNA"/>
</dbReference>
<keyword evidence="5" id="KW-1185">Reference proteome</keyword>
<evidence type="ECO:0000256" key="2">
    <source>
        <dbReference type="SAM" id="MobiDB-lite"/>
    </source>
</evidence>
<dbReference type="AlphaFoldDB" id="A0AAD3Y3S6"/>
<reference evidence="4" key="1">
    <citation type="submission" date="2023-05" db="EMBL/GenBank/DDBJ databases">
        <title>Nepenthes gracilis genome sequencing.</title>
        <authorList>
            <person name="Fukushima K."/>
        </authorList>
    </citation>
    <scope>NUCLEOTIDE SEQUENCE</scope>
    <source>
        <strain evidence="4">SING2019-196</strain>
    </source>
</reference>
<proteinExistence type="inferred from homology"/>
<comment type="similarity">
    <text evidence="1">Belongs to the fantastic four family.</text>
</comment>
<dbReference type="Proteomes" id="UP001279734">
    <property type="component" value="Unassembled WGS sequence"/>
</dbReference>
<sequence>MSTTLSQGVRPCYGNQQSLRLSSPALDFSHSPELSEKSTAADYSLCGWGSVQALCSRSSWNYQFDTEEKDVYIHPLIKRSLSLLSEKSLEMCTENLGSETGASDAAGSDIFSLSGGNSVVGPESPAAVGNWWKSRRKEAVKEVRCRGFPPPLTTLTGSNPIGLRAHRESGRLVINVFPRAHPRVSCLHAERSHGHLRLSFVKCYSYGICFGNGVCDGEVEGVDECGGGVNSDYTVNYSEDDGIHEREDEVSEEEEEEEEEEGTAQEEEQQLETGAWSRKDIDGINSKVGVKMETWEFQKPSSCTEDGRGSKKLIHWGQIWVATS</sequence>
<feature type="region of interest" description="Disordered" evidence="2">
    <location>
        <begin position="236"/>
        <end position="282"/>
    </location>
</feature>
<name>A0AAD3Y3S6_NEPGR</name>
<organism evidence="4 5">
    <name type="scientific">Nepenthes gracilis</name>
    <name type="common">Slender pitcher plant</name>
    <dbReference type="NCBI Taxonomy" id="150966"/>
    <lineage>
        <taxon>Eukaryota</taxon>
        <taxon>Viridiplantae</taxon>
        <taxon>Streptophyta</taxon>
        <taxon>Embryophyta</taxon>
        <taxon>Tracheophyta</taxon>
        <taxon>Spermatophyta</taxon>
        <taxon>Magnoliopsida</taxon>
        <taxon>eudicotyledons</taxon>
        <taxon>Gunneridae</taxon>
        <taxon>Pentapetalae</taxon>
        <taxon>Caryophyllales</taxon>
        <taxon>Nepenthaceae</taxon>
        <taxon>Nepenthes</taxon>
    </lineage>
</organism>
<evidence type="ECO:0000313" key="4">
    <source>
        <dbReference type="EMBL" id="GMH28467.1"/>
    </source>
</evidence>
<evidence type="ECO:0000313" key="5">
    <source>
        <dbReference type="Proteomes" id="UP001279734"/>
    </source>
</evidence>
<evidence type="ECO:0000259" key="3">
    <source>
        <dbReference type="Pfam" id="PF11250"/>
    </source>
</evidence>
<dbReference type="PANTHER" id="PTHR33155:SF8">
    <property type="entry name" value="PROTEIN FANTASTIC FOUR 1"/>
    <property type="match status" value="1"/>
</dbReference>
<dbReference type="PANTHER" id="PTHR33155">
    <property type="entry name" value="FANTASTIC FOUR-LIKE PROTEIN (DUF3049)"/>
    <property type="match status" value="1"/>
</dbReference>
<evidence type="ECO:0000256" key="1">
    <source>
        <dbReference type="ARBA" id="ARBA00008690"/>
    </source>
</evidence>
<gene>
    <name evidence="4" type="ORF">Nepgr_030310</name>
</gene>
<protein>
    <recommendedName>
        <fullName evidence="3">FAF domain-containing protein</fullName>
    </recommendedName>
</protein>
<comment type="caution">
    <text evidence="4">The sequence shown here is derived from an EMBL/GenBank/DDBJ whole genome shotgun (WGS) entry which is preliminary data.</text>
</comment>
<dbReference type="InterPro" id="IPR021410">
    <property type="entry name" value="FAF"/>
</dbReference>
<feature type="domain" description="FAF" evidence="3">
    <location>
        <begin position="148"/>
        <end position="200"/>
    </location>
</feature>